<dbReference type="InterPro" id="IPR029028">
    <property type="entry name" value="Alpha/beta_knot_MTases"/>
</dbReference>
<dbReference type="AlphaFoldDB" id="A0A328AKJ4"/>
<comment type="caution">
    <text evidence="5">The sequence shown here is derived from an EMBL/GenBank/DDBJ whole genome shotgun (WGS) entry which is preliminary data.</text>
</comment>
<dbReference type="Pfam" id="PF08032">
    <property type="entry name" value="SpoU_sub_bind"/>
    <property type="match status" value="1"/>
</dbReference>
<keyword evidence="6" id="KW-1185">Reference proteome</keyword>
<evidence type="ECO:0000256" key="2">
    <source>
        <dbReference type="ARBA" id="ARBA00022679"/>
    </source>
</evidence>
<evidence type="ECO:0000313" key="5">
    <source>
        <dbReference type="EMBL" id="RAK55047.1"/>
    </source>
</evidence>
<accession>A0A328AKJ4</accession>
<dbReference type="SUPFAM" id="SSF55315">
    <property type="entry name" value="L30e-like"/>
    <property type="match status" value="1"/>
</dbReference>
<dbReference type="InterPro" id="IPR004441">
    <property type="entry name" value="rRNA_MeTrfase_TrmH"/>
</dbReference>
<keyword evidence="2 5" id="KW-0808">Transferase</keyword>
<dbReference type="OrthoDB" id="9785673at2"/>
<sequence>MASKYERNDARKGAKGPPHKRFQRRPESGVREDSAEWIWGWHAVEAALANPRRGPAVRILATPDRARQIEQRFGRLKVVELTEAQHIGQVLPQGAVHQGVALRPGALEDVTLDDFAGGPGAVLLMLDQVTDPQNVGAILRSAAAFGAQGVILQDRNAPRFTGALAKAAAGALDKVPVARVVNLSRALEQLADAGWRAVGLTGDAEQPLADALDGKPTVLVMGSEGEGLRRLVAEHCDDLARIPMPGGFESLNVSAAAAIALYEAARPR</sequence>
<evidence type="ECO:0000313" key="6">
    <source>
        <dbReference type="Proteomes" id="UP000249254"/>
    </source>
</evidence>
<dbReference type="Pfam" id="PF00588">
    <property type="entry name" value="SpoU_methylase"/>
    <property type="match status" value="1"/>
</dbReference>
<dbReference type="InterPro" id="IPR029064">
    <property type="entry name" value="Ribosomal_eL30-like_sf"/>
</dbReference>
<proteinExistence type="predicted"/>
<dbReference type="RefSeq" id="WP_111528797.1">
    <property type="nucleotide sequence ID" value="NZ_JBHRSG010000003.1"/>
</dbReference>
<feature type="domain" description="RNA 2-O ribose methyltransferase substrate binding" evidence="4">
    <location>
        <begin position="37"/>
        <end position="110"/>
    </location>
</feature>
<feature type="region of interest" description="Disordered" evidence="3">
    <location>
        <begin position="1"/>
        <end position="28"/>
    </location>
</feature>
<gene>
    <name evidence="5" type="ORF">DJ017_11215</name>
</gene>
<dbReference type="Gene3D" id="3.30.1330.30">
    <property type="match status" value="1"/>
</dbReference>
<evidence type="ECO:0000256" key="1">
    <source>
        <dbReference type="ARBA" id="ARBA00022603"/>
    </source>
</evidence>
<dbReference type="InterPro" id="IPR001537">
    <property type="entry name" value="SpoU_MeTrfase"/>
</dbReference>
<dbReference type="GO" id="GO:0003723">
    <property type="term" value="F:RNA binding"/>
    <property type="evidence" value="ECO:0007669"/>
    <property type="project" value="InterPro"/>
</dbReference>
<dbReference type="Proteomes" id="UP000249254">
    <property type="component" value="Unassembled WGS sequence"/>
</dbReference>
<keyword evidence="1 5" id="KW-0489">Methyltransferase</keyword>
<reference evidence="6" key="1">
    <citation type="submission" date="2018-05" db="EMBL/GenBank/DDBJ databases">
        <authorList>
            <person name="Li X."/>
        </authorList>
    </citation>
    <scope>NUCLEOTIDE SEQUENCE [LARGE SCALE GENOMIC DNA]</scope>
    <source>
        <strain evidence="6">LX32</strain>
    </source>
</reference>
<dbReference type="PANTHER" id="PTHR46429:SF1">
    <property type="entry name" value="23S RRNA (GUANOSINE-2'-O-)-METHYLTRANSFERASE RLMB"/>
    <property type="match status" value="1"/>
</dbReference>
<dbReference type="NCBIfam" id="TIGR00186">
    <property type="entry name" value="rRNA_methyl_3"/>
    <property type="match status" value="1"/>
</dbReference>
<feature type="compositionally biased region" description="Basic and acidic residues" evidence="3">
    <location>
        <begin position="1"/>
        <end position="12"/>
    </location>
</feature>
<dbReference type="Gene3D" id="3.40.1280.10">
    <property type="match status" value="1"/>
</dbReference>
<dbReference type="InterPro" id="IPR013123">
    <property type="entry name" value="SpoU_subst-bd"/>
</dbReference>
<feature type="compositionally biased region" description="Basic residues" evidence="3">
    <location>
        <begin position="13"/>
        <end position="23"/>
    </location>
</feature>
<name>A0A328AKJ4_9CAUL</name>
<dbReference type="GO" id="GO:0008173">
    <property type="term" value="F:RNA methyltransferase activity"/>
    <property type="evidence" value="ECO:0007669"/>
    <property type="project" value="InterPro"/>
</dbReference>
<dbReference type="SMART" id="SM00967">
    <property type="entry name" value="SpoU_sub_bind"/>
    <property type="match status" value="1"/>
</dbReference>
<protein>
    <submittedName>
        <fullName evidence="5">23S rRNA (Guanosine(2251)-2'-O)-methyltransferase RlmB</fullName>
    </submittedName>
</protein>
<organism evidence="5 6">
    <name type="scientific">Phenylobacterium soli</name>
    <dbReference type="NCBI Taxonomy" id="2170551"/>
    <lineage>
        <taxon>Bacteria</taxon>
        <taxon>Pseudomonadati</taxon>
        <taxon>Pseudomonadota</taxon>
        <taxon>Alphaproteobacteria</taxon>
        <taxon>Caulobacterales</taxon>
        <taxon>Caulobacteraceae</taxon>
        <taxon>Phenylobacterium</taxon>
    </lineage>
</organism>
<evidence type="ECO:0000259" key="4">
    <source>
        <dbReference type="SMART" id="SM00967"/>
    </source>
</evidence>
<dbReference type="GO" id="GO:0005829">
    <property type="term" value="C:cytosol"/>
    <property type="evidence" value="ECO:0007669"/>
    <property type="project" value="TreeGrafter"/>
</dbReference>
<dbReference type="CDD" id="cd18103">
    <property type="entry name" value="SpoU-like_RlmB"/>
    <property type="match status" value="1"/>
</dbReference>
<dbReference type="PANTHER" id="PTHR46429">
    <property type="entry name" value="23S RRNA (GUANOSINE-2'-O-)-METHYLTRANSFERASE RLMB"/>
    <property type="match status" value="1"/>
</dbReference>
<dbReference type="GO" id="GO:0006396">
    <property type="term" value="P:RNA processing"/>
    <property type="evidence" value="ECO:0007669"/>
    <property type="project" value="InterPro"/>
</dbReference>
<dbReference type="SUPFAM" id="SSF75217">
    <property type="entry name" value="alpha/beta knot"/>
    <property type="match status" value="1"/>
</dbReference>
<evidence type="ECO:0000256" key="3">
    <source>
        <dbReference type="SAM" id="MobiDB-lite"/>
    </source>
</evidence>
<dbReference type="EMBL" id="QFYQ01000001">
    <property type="protein sequence ID" value="RAK55047.1"/>
    <property type="molecule type" value="Genomic_DNA"/>
</dbReference>
<dbReference type="GO" id="GO:0032259">
    <property type="term" value="P:methylation"/>
    <property type="evidence" value="ECO:0007669"/>
    <property type="project" value="UniProtKB-KW"/>
</dbReference>
<dbReference type="InterPro" id="IPR029026">
    <property type="entry name" value="tRNA_m1G_MTases_N"/>
</dbReference>